<sequence>MGNSGSYIAQSFPPSSKFMVRDIPDLSGWIIIVTGGNTGIGYEIIKAVLLKNAKVYMATRSSEKAAVAIARLKVETGGKEAIFLELDLASLSSVRNAANDFKQKESALHVLFNNGGVMNTPIQLLTTDGYDLQFGTNVIGHYVLFKELLTPLLAGAQSSQDKKARIVNMSSSAQMFIDTIHFDTIKDTPKRRKLGSAKLYMQSKLANIVLSNEIGRRYSSEGLVSISLNPGNIRTDLQRHTPSAFMLLFGWLFSPASLGALTPLYAGVSSASGDLNGKYLIPWARIGKMRPEASDLSVGEKLWKWLEDETKS</sequence>
<dbReference type="Gene3D" id="3.40.50.720">
    <property type="entry name" value="NAD(P)-binding Rossmann-like Domain"/>
    <property type="match status" value="1"/>
</dbReference>
<keyword evidence="4" id="KW-1133">Transmembrane helix</keyword>
<keyword evidence="3" id="KW-0560">Oxidoreductase</keyword>
<gene>
    <name evidence="5" type="ORF">C8J55DRAFT_538853</name>
</gene>
<evidence type="ECO:0000256" key="3">
    <source>
        <dbReference type="ARBA" id="ARBA00023002"/>
    </source>
</evidence>
<dbReference type="Proteomes" id="UP001150238">
    <property type="component" value="Unassembled WGS sequence"/>
</dbReference>
<keyword evidence="4" id="KW-0472">Membrane</keyword>
<organism evidence="5 6">
    <name type="scientific">Lentinula lateritia</name>
    <dbReference type="NCBI Taxonomy" id="40482"/>
    <lineage>
        <taxon>Eukaryota</taxon>
        <taxon>Fungi</taxon>
        <taxon>Dikarya</taxon>
        <taxon>Basidiomycota</taxon>
        <taxon>Agaricomycotina</taxon>
        <taxon>Agaricomycetes</taxon>
        <taxon>Agaricomycetidae</taxon>
        <taxon>Agaricales</taxon>
        <taxon>Marasmiineae</taxon>
        <taxon>Omphalotaceae</taxon>
        <taxon>Lentinula</taxon>
    </lineage>
</organism>
<dbReference type="PANTHER" id="PTHR24320:SF282">
    <property type="entry name" value="WW DOMAIN-CONTAINING OXIDOREDUCTASE"/>
    <property type="match status" value="1"/>
</dbReference>
<protein>
    <submittedName>
        <fullName evidence="5">NAD-P-binding protein</fullName>
    </submittedName>
</protein>
<evidence type="ECO:0000256" key="2">
    <source>
        <dbReference type="ARBA" id="ARBA00022857"/>
    </source>
</evidence>
<dbReference type="PANTHER" id="PTHR24320">
    <property type="entry name" value="RETINOL DEHYDROGENASE"/>
    <property type="match status" value="1"/>
</dbReference>
<dbReference type="EMBL" id="JANVFS010000059">
    <property type="protein sequence ID" value="KAJ4464455.1"/>
    <property type="molecule type" value="Genomic_DNA"/>
</dbReference>
<dbReference type="InterPro" id="IPR002347">
    <property type="entry name" value="SDR_fam"/>
</dbReference>
<dbReference type="GO" id="GO:0016491">
    <property type="term" value="F:oxidoreductase activity"/>
    <property type="evidence" value="ECO:0007669"/>
    <property type="project" value="UniProtKB-KW"/>
</dbReference>
<dbReference type="InterPro" id="IPR036291">
    <property type="entry name" value="NAD(P)-bd_dom_sf"/>
</dbReference>
<dbReference type="SUPFAM" id="SSF51735">
    <property type="entry name" value="NAD(P)-binding Rossmann-fold domains"/>
    <property type="match status" value="1"/>
</dbReference>
<keyword evidence="2" id="KW-0521">NADP</keyword>
<comment type="similarity">
    <text evidence="1">Belongs to the short-chain dehydrogenases/reductases (SDR) family.</text>
</comment>
<evidence type="ECO:0000313" key="6">
    <source>
        <dbReference type="Proteomes" id="UP001150238"/>
    </source>
</evidence>
<dbReference type="AlphaFoldDB" id="A0A9W8ZSG7"/>
<comment type="caution">
    <text evidence="5">The sequence shown here is derived from an EMBL/GenBank/DDBJ whole genome shotgun (WGS) entry which is preliminary data.</text>
</comment>
<evidence type="ECO:0000256" key="4">
    <source>
        <dbReference type="SAM" id="Phobius"/>
    </source>
</evidence>
<keyword evidence="4" id="KW-0812">Transmembrane</keyword>
<evidence type="ECO:0000313" key="5">
    <source>
        <dbReference type="EMBL" id="KAJ4464455.1"/>
    </source>
</evidence>
<dbReference type="PRINTS" id="PR00081">
    <property type="entry name" value="GDHRDH"/>
</dbReference>
<reference evidence="5" key="2">
    <citation type="journal article" date="2023" name="Proc. Natl. Acad. Sci. U.S.A.">
        <title>A global phylogenomic analysis of the shiitake genus Lentinula.</title>
        <authorList>
            <person name="Sierra-Patev S."/>
            <person name="Min B."/>
            <person name="Naranjo-Ortiz M."/>
            <person name="Looney B."/>
            <person name="Konkel Z."/>
            <person name="Slot J.C."/>
            <person name="Sakamoto Y."/>
            <person name="Steenwyk J.L."/>
            <person name="Rokas A."/>
            <person name="Carro J."/>
            <person name="Camarero S."/>
            <person name="Ferreira P."/>
            <person name="Molpeceres G."/>
            <person name="Ruiz-Duenas F.J."/>
            <person name="Serrano A."/>
            <person name="Henrissat B."/>
            <person name="Drula E."/>
            <person name="Hughes K.W."/>
            <person name="Mata J.L."/>
            <person name="Ishikawa N.K."/>
            <person name="Vargas-Isla R."/>
            <person name="Ushijima S."/>
            <person name="Smith C.A."/>
            <person name="Donoghue J."/>
            <person name="Ahrendt S."/>
            <person name="Andreopoulos W."/>
            <person name="He G."/>
            <person name="LaButti K."/>
            <person name="Lipzen A."/>
            <person name="Ng V."/>
            <person name="Riley R."/>
            <person name="Sandor L."/>
            <person name="Barry K."/>
            <person name="Martinez A.T."/>
            <person name="Xiao Y."/>
            <person name="Gibbons J.G."/>
            <person name="Terashima K."/>
            <person name="Grigoriev I.V."/>
            <person name="Hibbett D."/>
        </authorList>
    </citation>
    <scope>NUCLEOTIDE SEQUENCE</scope>
    <source>
        <strain evidence="5">Sp2 HRB7682 ss15</strain>
    </source>
</reference>
<evidence type="ECO:0000256" key="1">
    <source>
        <dbReference type="ARBA" id="ARBA00006484"/>
    </source>
</evidence>
<reference evidence="5" key="1">
    <citation type="submission" date="2022-08" db="EMBL/GenBank/DDBJ databases">
        <authorList>
            <consortium name="DOE Joint Genome Institute"/>
            <person name="Min B."/>
            <person name="Riley R."/>
            <person name="Sierra-Patev S."/>
            <person name="Naranjo-Ortiz M."/>
            <person name="Looney B."/>
            <person name="Konkel Z."/>
            <person name="Slot J.C."/>
            <person name="Sakamoto Y."/>
            <person name="Steenwyk J.L."/>
            <person name="Rokas A."/>
            <person name="Carro J."/>
            <person name="Camarero S."/>
            <person name="Ferreira P."/>
            <person name="Molpeceres G."/>
            <person name="Ruiz-Duenas F.J."/>
            <person name="Serrano A."/>
            <person name="Henrissat B."/>
            <person name="Drula E."/>
            <person name="Hughes K.W."/>
            <person name="Mata J.L."/>
            <person name="Ishikawa N.K."/>
            <person name="Vargas-Isla R."/>
            <person name="Ushijima S."/>
            <person name="Smith C.A."/>
            <person name="Ahrendt S."/>
            <person name="Andreopoulos W."/>
            <person name="He G."/>
            <person name="Labutti K."/>
            <person name="Lipzen A."/>
            <person name="Ng V."/>
            <person name="Sandor L."/>
            <person name="Barry K."/>
            <person name="Martinez A.T."/>
            <person name="Xiao Y."/>
            <person name="Gibbons J.G."/>
            <person name="Terashima K."/>
            <person name="Hibbett D.S."/>
            <person name="Grigoriev I.V."/>
        </authorList>
    </citation>
    <scope>NUCLEOTIDE SEQUENCE</scope>
    <source>
        <strain evidence="5">Sp2 HRB7682 ss15</strain>
    </source>
</reference>
<name>A0A9W8ZSG7_9AGAR</name>
<accession>A0A9W8ZSG7</accession>
<feature type="transmembrane region" description="Helical" evidence="4">
    <location>
        <begin position="244"/>
        <end position="266"/>
    </location>
</feature>
<dbReference type="Pfam" id="PF00106">
    <property type="entry name" value="adh_short"/>
    <property type="match status" value="1"/>
</dbReference>
<proteinExistence type="inferred from homology"/>